<name>A0ABP8IQ61_9BACT</name>
<protein>
    <submittedName>
        <fullName evidence="1">Uncharacterized protein</fullName>
    </submittedName>
</protein>
<keyword evidence="2" id="KW-1185">Reference proteome</keyword>
<reference evidence="2" key="1">
    <citation type="journal article" date="2019" name="Int. J. Syst. Evol. Microbiol.">
        <title>The Global Catalogue of Microorganisms (GCM) 10K type strain sequencing project: providing services to taxonomists for standard genome sequencing and annotation.</title>
        <authorList>
            <consortium name="The Broad Institute Genomics Platform"/>
            <consortium name="The Broad Institute Genome Sequencing Center for Infectious Disease"/>
            <person name="Wu L."/>
            <person name="Ma J."/>
        </authorList>
    </citation>
    <scope>NUCLEOTIDE SEQUENCE [LARGE SCALE GENOMIC DNA]</scope>
    <source>
        <strain evidence="2">JCM 17923</strain>
    </source>
</reference>
<gene>
    <name evidence="1" type="ORF">GCM10023185_37390</name>
</gene>
<organism evidence="1 2">
    <name type="scientific">Hymenobacter saemangeumensis</name>
    <dbReference type="NCBI Taxonomy" id="1084522"/>
    <lineage>
        <taxon>Bacteria</taxon>
        <taxon>Pseudomonadati</taxon>
        <taxon>Bacteroidota</taxon>
        <taxon>Cytophagia</taxon>
        <taxon>Cytophagales</taxon>
        <taxon>Hymenobacteraceae</taxon>
        <taxon>Hymenobacter</taxon>
    </lineage>
</organism>
<evidence type="ECO:0000313" key="2">
    <source>
        <dbReference type="Proteomes" id="UP001501153"/>
    </source>
</evidence>
<proteinExistence type="predicted"/>
<accession>A0ABP8IQ61</accession>
<dbReference type="Proteomes" id="UP001501153">
    <property type="component" value="Unassembled WGS sequence"/>
</dbReference>
<evidence type="ECO:0000313" key="1">
    <source>
        <dbReference type="EMBL" id="GAA4366345.1"/>
    </source>
</evidence>
<sequence>MPSIGSTLDGTGWQPGFRRLIDEPISWAYPPLKAGSIEALQLSPGGSLYAAVNQKEVEEKYLKVGIVPGKNSCFFCGLKFFEA</sequence>
<comment type="caution">
    <text evidence="1">The sequence shown here is derived from an EMBL/GenBank/DDBJ whole genome shotgun (WGS) entry which is preliminary data.</text>
</comment>
<dbReference type="EMBL" id="BAABGZ010000076">
    <property type="protein sequence ID" value="GAA4366345.1"/>
    <property type="molecule type" value="Genomic_DNA"/>
</dbReference>